<gene>
    <name evidence="9" type="ORF">B0W48_03725</name>
    <name evidence="10" type="ORF">B0W48_20400</name>
</gene>
<evidence type="ECO:0000313" key="11">
    <source>
        <dbReference type="Proteomes" id="UP000188243"/>
    </source>
</evidence>
<dbReference type="CDD" id="cd11614">
    <property type="entry name" value="SAF_CpaB_FlgA_like"/>
    <property type="match status" value="1"/>
</dbReference>
<keyword evidence="4" id="KW-0732">Signal</keyword>
<evidence type="ECO:0000256" key="4">
    <source>
        <dbReference type="ARBA" id="ARBA00022729"/>
    </source>
</evidence>
<keyword evidence="9" id="KW-0282">Flagellum</keyword>
<keyword evidence="5" id="KW-0574">Periplasm</keyword>
<feature type="transmembrane region" description="Helical" evidence="7">
    <location>
        <begin position="21"/>
        <end position="37"/>
    </location>
</feature>
<evidence type="ECO:0000256" key="5">
    <source>
        <dbReference type="ARBA" id="ARBA00022764"/>
    </source>
</evidence>
<dbReference type="RefSeq" id="WP_077535690.1">
    <property type="nucleotide sequence ID" value="NZ_CP019628.1"/>
</dbReference>
<evidence type="ECO:0000256" key="1">
    <source>
        <dbReference type="ARBA" id="ARBA00004418"/>
    </source>
</evidence>
<dbReference type="GO" id="GO:0042597">
    <property type="term" value="C:periplasmic space"/>
    <property type="evidence" value="ECO:0007669"/>
    <property type="project" value="UniProtKB-SubCell"/>
</dbReference>
<evidence type="ECO:0000256" key="2">
    <source>
        <dbReference type="ARBA" id="ARBA00010474"/>
    </source>
</evidence>
<protein>
    <recommendedName>
        <fullName evidence="3">Flagella basal body P-ring formation protein FlgA</fullName>
    </recommendedName>
</protein>
<accession>A0A1Q2GV81</accession>
<name>A0A1Q2GV81_9GAMM</name>
<dbReference type="PANTHER" id="PTHR36307">
    <property type="entry name" value="FLAGELLA BASAL BODY P-RING FORMATION PROTEIN FLGA"/>
    <property type="match status" value="1"/>
</dbReference>
<dbReference type="Proteomes" id="UP000188243">
    <property type="component" value="Chromosome"/>
</dbReference>
<dbReference type="GO" id="GO:0044780">
    <property type="term" value="P:bacterial-type flagellum assembly"/>
    <property type="evidence" value="ECO:0007669"/>
    <property type="project" value="InterPro"/>
</dbReference>
<dbReference type="InterPro" id="IPR039246">
    <property type="entry name" value="Flagellar_FlgA"/>
</dbReference>
<comment type="subcellular location">
    <subcellularLocation>
        <location evidence="1">Periplasm</location>
    </subcellularLocation>
</comment>
<evidence type="ECO:0000256" key="6">
    <source>
        <dbReference type="ARBA" id="ARBA00025643"/>
    </source>
</evidence>
<dbReference type="Pfam" id="PF13144">
    <property type="entry name" value="ChapFlgA"/>
    <property type="match status" value="1"/>
</dbReference>
<reference evidence="9 11" key="1">
    <citation type="submission" date="2017-02" db="EMBL/GenBank/DDBJ databases">
        <title>Complete genome sequence of the cold-active Pseudoalteromonas aliena strain EH1 isolated from Arctic seawater.</title>
        <authorList>
            <person name="Kim E."/>
            <person name="Heo E."/>
            <person name="Kim H."/>
            <person name="Kim D."/>
        </authorList>
    </citation>
    <scope>NUCLEOTIDE SEQUENCE [LARGE SCALE GENOMIC DNA]</scope>
    <source>
        <strain evidence="9 11">EH1</strain>
    </source>
</reference>
<evidence type="ECO:0000313" key="9">
    <source>
        <dbReference type="EMBL" id="AQP98987.1"/>
    </source>
</evidence>
<dbReference type="InterPro" id="IPR013974">
    <property type="entry name" value="SAF"/>
</dbReference>
<organism evidence="9 11">
    <name type="scientific">Pseudoalteromonas aliena</name>
    <dbReference type="NCBI Taxonomy" id="247523"/>
    <lineage>
        <taxon>Bacteria</taxon>
        <taxon>Pseudomonadati</taxon>
        <taxon>Pseudomonadota</taxon>
        <taxon>Gammaproteobacteria</taxon>
        <taxon>Alteromonadales</taxon>
        <taxon>Pseudoalteromonadaceae</taxon>
        <taxon>Pseudoalteromonas</taxon>
    </lineage>
</organism>
<keyword evidence="9" id="KW-0969">Cilium</keyword>
<dbReference type="InterPro" id="IPR017585">
    <property type="entry name" value="SAF_FlgA"/>
</dbReference>
<dbReference type="EMBL" id="CP019628">
    <property type="protein sequence ID" value="AQP98987.1"/>
    <property type="molecule type" value="Genomic_DNA"/>
</dbReference>
<evidence type="ECO:0000256" key="7">
    <source>
        <dbReference type="SAM" id="Phobius"/>
    </source>
</evidence>
<dbReference type="KEGG" id="paln:B0W48_03725"/>
<dbReference type="SMART" id="SM00858">
    <property type="entry name" value="SAF"/>
    <property type="match status" value="1"/>
</dbReference>
<comment type="function">
    <text evidence="6">Involved in the assembly process of the P-ring formation. It may associate with FlgF on the rod constituting a structure essential for the P-ring assembly or may act as a modulator protein for the P-ring assembly.</text>
</comment>
<dbReference type="EMBL" id="CP019628">
    <property type="protein sequence ID" value="AQQ01934.1"/>
    <property type="molecule type" value="Genomic_DNA"/>
</dbReference>
<dbReference type="STRING" id="247523.B0W48_03725"/>
<dbReference type="Gene3D" id="3.90.1210.10">
    <property type="entry name" value="Antifreeze-like/N-acetylneuraminic acid synthase C-terminal domain"/>
    <property type="match status" value="1"/>
</dbReference>
<dbReference type="NCBIfam" id="TIGR03170">
    <property type="entry name" value="flgA_cterm"/>
    <property type="match status" value="1"/>
</dbReference>
<dbReference type="AlphaFoldDB" id="A0A1Q2GV81"/>
<dbReference type="KEGG" id="paln:B0W48_20400"/>
<comment type="similarity">
    <text evidence="2">Belongs to the FlgA family.</text>
</comment>
<keyword evidence="7" id="KW-1133">Transmembrane helix</keyword>
<keyword evidence="7" id="KW-0812">Transmembrane</keyword>
<dbReference type="PANTHER" id="PTHR36307:SF1">
    <property type="entry name" value="FLAGELLA BASAL BODY P-RING FORMATION PROTEIN FLGA"/>
    <property type="match status" value="1"/>
</dbReference>
<evidence type="ECO:0000259" key="8">
    <source>
        <dbReference type="SMART" id="SM00858"/>
    </source>
</evidence>
<proteinExistence type="inferred from homology"/>
<feature type="domain" description="SAF" evidence="8">
    <location>
        <begin position="129"/>
        <end position="191"/>
    </location>
</feature>
<sequence length="254" mass="28968">MTYIKNNLIRQYKAEAKLPQGKYVFFRMFFILVFFSTQQSVASNINFDKQIHTYLQKEIDSYLASTGSNKQQQKIKLFIPKGSTDLNCENLLISRSKKEDPPAGRISLTVQCESPKWKFRASAKVNLWIDLVAAKRNLSRGELLTADLLHYKSADVSKHLHSTEAKIKPLVGMTVKREIKKDDIISRRHLENMYLVNKDEFILLQVNTASFSANVKAVALQDGQFGEIINVKNLSSNKVVQGKVIDKRVVEAIF</sequence>
<dbReference type="Gene3D" id="2.30.30.760">
    <property type="match status" value="1"/>
</dbReference>
<keyword evidence="9" id="KW-0966">Cell projection</keyword>
<evidence type="ECO:0000256" key="3">
    <source>
        <dbReference type="ARBA" id="ARBA00014754"/>
    </source>
</evidence>
<evidence type="ECO:0000313" key="10">
    <source>
        <dbReference type="EMBL" id="AQQ01934.1"/>
    </source>
</evidence>
<keyword evidence="7" id="KW-0472">Membrane</keyword>